<dbReference type="AlphaFoldDB" id="A0A1B1UFN7"/>
<dbReference type="OrthoDB" id="8241669at2"/>
<dbReference type="KEGG" id="bic:LMTR13_16470"/>
<dbReference type="RefSeq" id="WP_065728778.1">
    <property type="nucleotide sequence ID" value="NZ_CP016428.1"/>
</dbReference>
<evidence type="ECO:0000256" key="2">
    <source>
        <dbReference type="SAM" id="Phobius"/>
    </source>
</evidence>
<sequence length="91" mass="9780">MPLFNSQIDWQGMGTIVVVGLFTLFALTFVVVSYVESSSNADVAERMSAAESSASDPNHSNESAAQIHSLKDRTNCPLGKKSPPTQLLPLQ</sequence>
<feature type="compositionally biased region" description="Low complexity" evidence="1">
    <location>
        <begin position="46"/>
        <end position="55"/>
    </location>
</feature>
<name>A0A1B1UFN7_9BRAD</name>
<feature type="transmembrane region" description="Helical" evidence="2">
    <location>
        <begin position="12"/>
        <end position="35"/>
    </location>
</feature>
<keyword evidence="4" id="KW-1185">Reference proteome</keyword>
<protein>
    <submittedName>
        <fullName evidence="3">Uncharacterized protein</fullName>
    </submittedName>
</protein>
<accession>A0A1B1UFN7</accession>
<organism evidence="3 4">
    <name type="scientific">Bradyrhizobium icense</name>
    <dbReference type="NCBI Taxonomy" id="1274631"/>
    <lineage>
        <taxon>Bacteria</taxon>
        <taxon>Pseudomonadati</taxon>
        <taxon>Pseudomonadota</taxon>
        <taxon>Alphaproteobacteria</taxon>
        <taxon>Hyphomicrobiales</taxon>
        <taxon>Nitrobacteraceae</taxon>
        <taxon>Bradyrhizobium</taxon>
    </lineage>
</organism>
<dbReference type="Proteomes" id="UP000092839">
    <property type="component" value="Chromosome"/>
</dbReference>
<evidence type="ECO:0000256" key="1">
    <source>
        <dbReference type="SAM" id="MobiDB-lite"/>
    </source>
</evidence>
<feature type="compositionally biased region" description="Polar residues" evidence="1">
    <location>
        <begin position="56"/>
        <end position="66"/>
    </location>
</feature>
<keyword evidence="2" id="KW-1133">Transmembrane helix</keyword>
<dbReference type="EMBL" id="CP016428">
    <property type="protein sequence ID" value="ANW01526.1"/>
    <property type="molecule type" value="Genomic_DNA"/>
</dbReference>
<feature type="region of interest" description="Disordered" evidence="1">
    <location>
        <begin position="45"/>
        <end position="91"/>
    </location>
</feature>
<gene>
    <name evidence="3" type="ORF">LMTR13_16470</name>
</gene>
<keyword evidence="2" id="KW-0472">Membrane</keyword>
<evidence type="ECO:0000313" key="3">
    <source>
        <dbReference type="EMBL" id="ANW01526.1"/>
    </source>
</evidence>
<proteinExistence type="predicted"/>
<evidence type="ECO:0000313" key="4">
    <source>
        <dbReference type="Proteomes" id="UP000092839"/>
    </source>
</evidence>
<keyword evidence="2" id="KW-0812">Transmembrane</keyword>
<reference evidence="3 4" key="1">
    <citation type="submission" date="2016-07" db="EMBL/GenBank/DDBJ databases">
        <title>Complete genome sequence of Bradyrhizobium icense LMTR 13T, a potential inoculant strain isolated from lima bean (Phaseolus lunatus) in Peru.</title>
        <authorList>
            <person name="Ormeno-Orrillo E."/>
            <person name="Duran D."/>
            <person name="Rogel M.A."/>
            <person name="Rey L."/>
            <person name="Imperial J."/>
            <person name="Ruiz-Argueso T."/>
            <person name="Martinez-Romero E."/>
        </authorList>
    </citation>
    <scope>NUCLEOTIDE SEQUENCE [LARGE SCALE GENOMIC DNA]</scope>
    <source>
        <strain evidence="3 4">LMTR 13</strain>
    </source>
</reference>